<gene>
    <name evidence="1" type="ORF">CASFOL_033721</name>
</gene>
<reference evidence="2" key="1">
    <citation type="journal article" date="2024" name="IScience">
        <title>Strigolactones Initiate the Formation of Haustorium-like Structures in Castilleja.</title>
        <authorList>
            <person name="Buerger M."/>
            <person name="Peterson D."/>
            <person name="Chory J."/>
        </authorList>
    </citation>
    <scope>NUCLEOTIDE SEQUENCE [LARGE SCALE GENOMIC DNA]</scope>
</reference>
<dbReference type="EMBL" id="JAVIJP010000060">
    <property type="protein sequence ID" value="KAL3622310.1"/>
    <property type="molecule type" value="Genomic_DNA"/>
</dbReference>
<sequence length="40" mass="4174">MGGLKSQSGSAPFYNHMGHSTLEFDPTGLVPGPKNSISLL</sequence>
<protein>
    <submittedName>
        <fullName evidence="1">Uncharacterized protein</fullName>
    </submittedName>
</protein>
<dbReference type="Proteomes" id="UP001632038">
    <property type="component" value="Unassembled WGS sequence"/>
</dbReference>
<evidence type="ECO:0000313" key="2">
    <source>
        <dbReference type="Proteomes" id="UP001632038"/>
    </source>
</evidence>
<dbReference type="AlphaFoldDB" id="A0ABD3BXR5"/>
<name>A0ABD3BXR5_9LAMI</name>
<comment type="caution">
    <text evidence="1">The sequence shown here is derived from an EMBL/GenBank/DDBJ whole genome shotgun (WGS) entry which is preliminary data.</text>
</comment>
<keyword evidence="2" id="KW-1185">Reference proteome</keyword>
<accession>A0ABD3BXR5</accession>
<organism evidence="1 2">
    <name type="scientific">Castilleja foliolosa</name>
    <dbReference type="NCBI Taxonomy" id="1961234"/>
    <lineage>
        <taxon>Eukaryota</taxon>
        <taxon>Viridiplantae</taxon>
        <taxon>Streptophyta</taxon>
        <taxon>Embryophyta</taxon>
        <taxon>Tracheophyta</taxon>
        <taxon>Spermatophyta</taxon>
        <taxon>Magnoliopsida</taxon>
        <taxon>eudicotyledons</taxon>
        <taxon>Gunneridae</taxon>
        <taxon>Pentapetalae</taxon>
        <taxon>asterids</taxon>
        <taxon>lamiids</taxon>
        <taxon>Lamiales</taxon>
        <taxon>Orobanchaceae</taxon>
        <taxon>Pedicularideae</taxon>
        <taxon>Castillejinae</taxon>
        <taxon>Castilleja</taxon>
    </lineage>
</organism>
<proteinExistence type="predicted"/>
<evidence type="ECO:0000313" key="1">
    <source>
        <dbReference type="EMBL" id="KAL3622310.1"/>
    </source>
</evidence>